<dbReference type="EMBL" id="VWAG01000006">
    <property type="protein sequence ID" value="KAA5258975.1"/>
    <property type="molecule type" value="Genomic_DNA"/>
</dbReference>
<dbReference type="Proteomes" id="UP000421791">
    <property type="component" value="Unassembled WGS sequence"/>
</dbReference>
<gene>
    <name evidence="4" type="ORF">F2Z09_05385</name>
    <name evidence="3" type="ORF">F2Z22_04255</name>
</gene>
<dbReference type="Gene3D" id="3.30.470.20">
    <property type="entry name" value="ATP-grasp fold, B domain"/>
    <property type="match status" value="1"/>
</dbReference>
<reference evidence="5 6" key="1">
    <citation type="journal article" date="2019" name="Nat. Med.">
        <title>A library of human gut bacterial isolates paired with longitudinal multiomics data enables mechanistic microbiome research.</title>
        <authorList>
            <person name="Poyet M."/>
            <person name="Groussin M."/>
            <person name="Gibbons S.M."/>
            <person name="Avila-Pacheco J."/>
            <person name="Jiang X."/>
            <person name="Kearney S.M."/>
            <person name="Perrotta A.R."/>
            <person name="Berdy B."/>
            <person name="Zhao S."/>
            <person name="Lieberman T.D."/>
            <person name="Swanson P.K."/>
            <person name="Smith M."/>
            <person name="Roesemann S."/>
            <person name="Alexander J.E."/>
            <person name="Rich S.A."/>
            <person name="Livny J."/>
            <person name="Vlamakis H."/>
            <person name="Clish C."/>
            <person name="Bullock K."/>
            <person name="Deik A."/>
            <person name="Scott J."/>
            <person name="Pierce K.A."/>
            <person name="Xavier R.J."/>
            <person name="Alm E.J."/>
        </authorList>
    </citation>
    <scope>NUCLEOTIDE SEQUENCE [LARGE SCALE GENOMIC DNA]</scope>
    <source>
        <strain evidence="4 6">BIOML-A2</strain>
        <strain evidence="3 5">BIOML-A6</strain>
    </source>
</reference>
<dbReference type="EMBL" id="VWAK01000004">
    <property type="protein sequence ID" value="KAA5232003.1"/>
    <property type="molecule type" value="Genomic_DNA"/>
</dbReference>
<name>A0A7J4YSB4_9BACE</name>
<evidence type="ECO:0000313" key="3">
    <source>
        <dbReference type="EMBL" id="KAA5232003.1"/>
    </source>
</evidence>
<dbReference type="AlphaFoldDB" id="A0A7J4YSB4"/>
<protein>
    <recommendedName>
        <fullName evidence="2">ATP-grasp domain-containing protein</fullName>
    </recommendedName>
</protein>
<accession>A0A7J4YSB4</accession>
<evidence type="ECO:0000313" key="5">
    <source>
        <dbReference type="Proteomes" id="UP000421791"/>
    </source>
</evidence>
<evidence type="ECO:0000313" key="4">
    <source>
        <dbReference type="EMBL" id="KAA5258975.1"/>
    </source>
</evidence>
<comment type="caution">
    <text evidence="3">The sequence shown here is derived from an EMBL/GenBank/DDBJ whole genome shotgun (WGS) entry which is preliminary data.</text>
</comment>
<keyword evidence="1" id="KW-0547">Nucleotide-binding</keyword>
<evidence type="ECO:0000259" key="2">
    <source>
        <dbReference type="PROSITE" id="PS50975"/>
    </source>
</evidence>
<dbReference type="InterPro" id="IPR011761">
    <property type="entry name" value="ATP-grasp"/>
</dbReference>
<dbReference type="Proteomes" id="UP000440198">
    <property type="component" value="Unassembled WGS sequence"/>
</dbReference>
<dbReference type="PROSITE" id="PS50975">
    <property type="entry name" value="ATP_GRASP"/>
    <property type="match status" value="1"/>
</dbReference>
<organism evidence="3 5">
    <name type="scientific">Bacteroides finegoldii</name>
    <dbReference type="NCBI Taxonomy" id="338188"/>
    <lineage>
        <taxon>Bacteria</taxon>
        <taxon>Pseudomonadati</taxon>
        <taxon>Bacteroidota</taxon>
        <taxon>Bacteroidia</taxon>
        <taxon>Bacteroidales</taxon>
        <taxon>Bacteroidaceae</taxon>
        <taxon>Bacteroides</taxon>
    </lineage>
</organism>
<evidence type="ECO:0000313" key="6">
    <source>
        <dbReference type="Proteomes" id="UP000440198"/>
    </source>
</evidence>
<feature type="domain" description="ATP-grasp" evidence="2">
    <location>
        <begin position="125"/>
        <end position="309"/>
    </location>
</feature>
<sequence>MRMKKTSNSAIIIGDSTNNTLSIVRSLGEANIEQTLILKCDEDVCFVAESKYLKNSSVYRITVIEDCMPILEQLKKDTGKKRYLICSFDEAAVFIDENEPILASFFYTPARGKQIGDLFNKDKQCKLANECGLVVPKSQNFHRTEHLDDLVLDYPILLKPLNSTKGEKSDIHICNNKIEMEKALLAESHCSDFILQEFIEKEYEIDCIGVRTEREMYLAGGIRKIRHYPELIGAGAYGLFQPIKEYDINISGVEKFLERANYYGPFSVEFLHKGNKNYFMEINFRNEGLAYAATASGANLHALYVNPDMEIDRKQIRKVYMMNYSIDFLYVKNGALSLSTWIRDLLRTRCFININLKDLNPTICYYRNKIRTKIQAFRERR</sequence>
<proteinExistence type="predicted"/>
<dbReference type="RefSeq" id="WP_007753100.1">
    <property type="nucleotide sequence ID" value="NZ_CATZIF010000017.1"/>
</dbReference>
<keyword evidence="6" id="KW-1185">Reference proteome</keyword>
<evidence type="ECO:0000256" key="1">
    <source>
        <dbReference type="PROSITE-ProRule" id="PRU00409"/>
    </source>
</evidence>
<dbReference type="GO" id="GO:0005524">
    <property type="term" value="F:ATP binding"/>
    <property type="evidence" value="ECO:0007669"/>
    <property type="project" value="UniProtKB-UniRule"/>
</dbReference>
<keyword evidence="1" id="KW-0067">ATP-binding</keyword>
<dbReference type="GO" id="GO:0046872">
    <property type="term" value="F:metal ion binding"/>
    <property type="evidence" value="ECO:0007669"/>
    <property type="project" value="InterPro"/>
</dbReference>
<dbReference type="SUPFAM" id="SSF56059">
    <property type="entry name" value="Glutathione synthetase ATP-binding domain-like"/>
    <property type="match status" value="1"/>
</dbReference>